<evidence type="ECO:0000256" key="7">
    <source>
        <dbReference type="ARBA" id="ARBA00023180"/>
    </source>
</evidence>
<dbReference type="InterPro" id="IPR046956">
    <property type="entry name" value="RLP23-like"/>
</dbReference>
<dbReference type="SUPFAM" id="SSF52058">
    <property type="entry name" value="L domain-like"/>
    <property type="match status" value="1"/>
</dbReference>
<keyword evidence="3" id="KW-0732">Signal</keyword>
<dbReference type="Gene3D" id="3.80.10.10">
    <property type="entry name" value="Ribonuclease Inhibitor"/>
    <property type="match status" value="1"/>
</dbReference>
<dbReference type="InterPro" id="IPR001611">
    <property type="entry name" value="Leu-rich_rpt"/>
</dbReference>
<dbReference type="PANTHER" id="PTHR48063:SF101">
    <property type="entry name" value="LRR RECEPTOR-LIKE SERINE_THREONINE-PROTEIN KINASE FLS2"/>
    <property type="match status" value="1"/>
</dbReference>
<name>A0ABM4A403_ZIZJJ</name>
<dbReference type="PRINTS" id="PR00019">
    <property type="entry name" value="LEURICHRPT"/>
</dbReference>
<evidence type="ECO:0000256" key="5">
    <source>
        <dbReference type="ARBA" id="ARBA00023136"/>
    </source>
</evidence>
<evidence type="ECO:0000313" key="9">
    <source>
        <dbReference type="Proteomes" id="UP001652623"/>
    </source>
</evidence>
<evidence type="ECO:0000256" key="3">
    <source>
        <dbReference type="ARBA" id="ARBA00022729"/>
    </source>
</evidence>
<keyword evidence="7" id="KW-0325">Glycoprotein</keyword>
<dbReference type="PROSITE" id="PS51450">
    <property type="entry name" value="LRR"/>
    <property type="match status" value="1"/>
</dbReference>
<protein>
    <submittedName>
        <fullName evidence="10">Receptor-like protein EIX2</fullName>
    </submittedName>
</protein>
<feature type="transmembrane region" description="Helical" evidence="8">
    <location>
        <begin position="155"/>
        <end position="177"/>
    </location>
</feature>
<keyword evidence="6" id="KW-0675">Receptor</keyword>
<reference evidence="10" key="1">
    <citation type="submission" date="2025-08" db="UniProtKB">
        <authorList>
            <consortium name="RefSeq"/>
        </authorList>
    </citation>
    <scope>IDENTIFICATION</scope>
    <source>
        <tissue evidence="10">Seedling</tissue>
    </source>
</reference>
<comment type="subcellular location">
    <subcellularLocation>
        <location evidence="1">Membrane</location>
        <topology evidence="1">Single-pass type I membrane protein</topology>
    </subcellularLocation>
</comment>
<evidence type="ECO:0000256" key="4">
    <source>
        <dbReference type="ARBA" id="ARBA00022989"/>
    </source>
</evidence>
<keyword evidence="4 8" id="KW-1133">Transmembrane helix</keyword>
<dbReference type="Proteomes" id="UP001652623">
    <property type="component" value="Chromosome 3"/>
</dbReference>
<dbReference type="RefSeq" id="XP_060671458.1">
    <property type="nucleotide sequence ID" value="XM_060815475.1"/>
</dbReference>
<evidence type="ECO:0000256" key="6">
    <source>
        <dbReference type="ARBA" id="ARBA00023170"/>
    </source>
</evidence>
<proteinExistence type="predicted"/>
<evidence type="ECO:0000256" key="8">
    <source>
        <dbReference type="SAM" id="Phobius"/>
    </source>
</evidence>
<evidence type="ECO:0000256" key="2">
    <source>
        <dbReference type="ARBA" id="ARBA00022692"/>
    </source>
</evidence>
<evidence type="ECO:0000313" key="10">
    <source>
        <dbReference type="RefSeq" id="XP_060671458.1"/>
    </source>
</evidence>
<dbReference type="PANTHER" id="PTHR48063">
    <property type="entry name" value="LRR RECEPTOR-LIKE KINASE"/>
    <property type="match status" value="1"/>
</dbReference>
<organism evidence="9 10">
    <name type="scientific">Ziziphus jujuba</name>
    <name type="common">Chinese jujube</name>
    <name type="synonym">Ziziphus sativa</name>
    <dbReference type="NCBI Taxonomy" id="326968"/>
    <lineage>
        <taxon>Eukaryota</taxon>
        <taxon>Viridiplantae</taxon>
        <taxon>Streptophyta</taxon>
        <taxon>Embryophyta</taxon>
        <taxon>Tracheophyta</taxon>
        <taxon>Spermatophyta</taxon>
        <taxon>Magnoliopsida</taxon>
        <taxon>eudicotyledons</taxon>
        <taxon>Gunneridae</taxon>
        <taxon>Pentapetalae</taxon>
        <taxon>rosids</taxon>
        <taxon>fabids</taxon>
        <taxon>Rosales</taxon>
        <taxon>Rhamnaceae</taxon>
        <taxon>Paliureae</taxon>
        <taxon>Ziziphus</taxon>
    </lineage>
</organism>
<dbReference type="GeneID" id="132803196"/>
<dbReference type="Pfam" id="PF00560">
    <property type="entry name" value="LRR_1"/>
    <property type="match status" value="3"/>
</dbReference>
<gene>
    <name evidence="10" type="primary">LOC132803196</name>
</gene>
<keyword evidence="9" id="KW-1185">Reference proteome</keyword>
<keyword evidence="5 8" id="KW-0472">Membrane</keyword>
<dbReference type="InterPro" id="IPR032675">
    <property type="entry name" value="LRR_dom_sf"/>
</dbReference>
<evidence type="ECO:0000256" key="1">
    <source>
        <dbReference type="ARBA" id="ARBA00004479"/>
    </source>
</evidence>
<sequence>MWKGVVSEYGNTLGLVKGIDLSTNMLNGGIPPEITELVGLIYFNLSRNNLSGQIPAEIGNLESLDFLDLSNNQFSGQIPPSLGLIDRLSVLNLSNNNLSGKIPTSTQLQSFNADAYMGNIGLCGAPLPAECPEEEQPGTTEAEEDHNNEFISQGFYVSMGVGYVVGFWGVFGTLLFNKSWRCAYFKLLNDLANWIYVMAALRKAKFLRKLRGVISASSMRRGQKEYYSTYHKMQNRKKFTNEEWNDFTQRIQCSATFIVFV</sequence>
<accession>A0ABM4A403</accession>
<keyword evidence="2 8" id="KW-0812">Transmembrane</keyword>